<organism evidence="4 5">
    <name type="scientific">Homarus americanus</name>
    <name type="common">American lobster</name>
    <dbReference type="NCBI Taxonomy" id="6706"/>
    <lineage>
        <taxon>Eukaryota</taxon>
        <taxon>Metazoa</taxon>
        <taxon>Ecdysozoa</taxon>
        <taxon>Arthropoda</taxon>
        <taxon>Crustacea</taxon>
        <taxon>Multicrustacea</taxon>
        <taxon>Malacostraca</taxon>
        <taxon>Eumalacostraca</taxon>
        <taxon>Eucarida</taxon>
        <taxon>Decapoda</taxon>
        <taxon>Pleocyemata</taxon>
        <taxon>Astacidea</taxon>
        <taxon>Nephropoidea</taxon>
        <taxon>Nephropidae</taxon>
        <taxon>Homarus</taxon>
    </lineage>
</organism>
<dbReference type="SUPFAM" id="SSF50814">
    <property type="entry name" value="Lipocalins"/>
    <property type="match status" value="1"/>
</dbReference>
<reference evidence="4" key="1">
    <citation type="journal article" date="2021" name="Sci. Adv.">
        <title>The American lobster genome reveals insights on longevity, neural, and immune adaptations.</title>
        <authorList>
            <person name="Polinski J.M."/>
            <person name="Zimin A.V."/>
            <person name="Clark K.F."/>
            <person name="Kohn A.B."/>
            <person name="Sadowski N."/>
            <person name="Timp W."/>
            <person name="Ptitsyn A."/>
            <person name="Khanna P."/>
            <person name="Romanova D.Y."/>
            <person name="Williams P."/>
            <person name="Greenwood S.J."/>
            <person name="Moroz L.L."/>
            <person name="Walt D.R."/>
            <person name="Bodnar A.G."/>
        </authorList>
    </citation>
    <scope>NUCLEOTIDE SEQUENCE</scope>
    <source>
        <strain evidence="4">GMGI-L3</strain>
    </source>
</reference>
<dbReference type="GO" id="GO:0005737">
    <property type="term" value="C:cytoplasm"/>
    <property type="evidence" value="ECO:0007669"/>
    <property type="project" value="TreeGrafter"/>
</dbReference>
<keyword evidence="5" id="KW-1185">Reference proteome</keyword>
<dbReference type="InterPro" id="IPR022271">
    <property type="entry name" value="Lipocalin_ApoD"/>
</dbReference>
<dbReference type="PIRSF" id="PIRSF036893">
    <property type="entry name" value="Lipocalin_ApoD"/>
    <property type="match status" value="1"/>
</dbReference>
<comment type="similarity">
    <text evidence="1 2">Belongs to the calycin superfamily. Lipocalin family.</text>
</comment>
<feature type="signal peptide" evidence="2">
    <location>
        <begin position="1"/>
        <end position="20"/>
    </location>
</feature>
<protein>
    <submittedName>
        <fullName evidence="4">Apolipoprotein D-like 11</fullName>
    </submittedName>
</protein>
<dbReference type="InterPro" id="IPR012674">
    <property type="entry name" value="Calycin"/>
</dbReference>
<proteinExistence type="inferred from homology"/>
<dbReference type="AlphaFoldDB" id="A0A8J5MLK7"/>
<gene>
    <name evidence="4" type="primary">Apod-L11</name>
    <name evidence="4" type="ORF">Hamer_G024720</name>
</gene>
<feature type="chain" id="PRO_5035350755" evidence="2">
    <location>
        <begin position="21"/>
        <end position="185"/>
    </location>
</feature>
<keyword evidence="2" id="KW-0732">Signal</keyword>
<evidence type="ECO:0000313" key="4">
    <source>
        <dbReference type="EMBL" id="KAG7155707.1"/>
    </source>
</evidence>
<dbReference type="GO" id="GO:0000302">
    <property type="term" value="P:response to reactive oxygen species"/>
    <property type="evidence" value="ECO:0007669"/>
    <property type="project" value="TreeGrafter"/>
</dbReference>
<dbReference type="PANTHER" id="PTHR10612">
    <property type="entry name" value="APOLIPOPROTEIN D"/>
    <property type="match status" value="1"/>
</dbReference>
<comment type="caution">
    <text evidence="4">The sequence shown here is derived from an EMBL/GenBank/DDBJ whole genome shotgun (WGS) entry which is preliminary data.</text>
</comment>
<dbReference type="GO" id="GO:0006629">
    <property type="term" value="P:lipid metabolic process"/>
    <property type="evidence" value="ECO:0007669"/>
    <property type="project" value="TreeGrafter"/>
</dbReference>
<evidence type="ECO:0000259" key="3">
    <source>
        <dbReference type="Pfam" id="PF08212"/>
    </source>
</evidence>
<dbReference type="Pfam" id="PF08212">
    <property type="entry name" value="Lipocalin_2"/>
    <property type="match status" value="1"/>
</dbReference>
<name>A0A8J5MLK7_HOMAM</name>
<dbReference type="PANTHER" id="PTHR10612:SF34">
    <property type="entry name" value="APOLIPOPROTEIN D"/>
    <property type="match status" value="1"/>
</dbReference>
<dbReference type="EMBL" id="JAHLQT010040902">
    <property type="protein sequence ID" value="KAG7155707.1"/>
    <property type="molecule type" value="Genomic_DNA"/>
</dbReference>
<feature type="domain" description="Lipocalin/cytosolic fatty-acid binding" evidence="3">
    <location>
        <begin position="38"/>
        <end position="174"/>
    </location>
</feature>
<evidence type="ECO:0000313" key="5">
    <source>
        <dbReference type="Proteomes" id="UP000747542"/>
    </source>
</evidence>
<dbReference type="Proteomes" id="UP000747542">
    <property type="component" value="Unassembled WGS sequence"/>
</dbReference>
<dbReference type="Gene3D" id="2.40.128.20">
    <property type="match status" value="1"/>
</dbReference>
<evidence type="ECO:0000256" key="2">
    <source>
        <dbReference type="PIRNR" id="PIRNR036893"/>
    </source>
</evidence>
<accession>A0A8J5MLK7</accession>
<evidence type="ECO:0000256" key="1">
    <source>
        <dbReference type="ARBA" id="ARBA00006889"/>
    </source>
</evidence>
<sequence length="185" mass="21892">MVSQIVMVVGLVFCLASTQAQVFFRGRCPKTPIIKDFDWHRYLGRWFEQERYFVAYQTVGRCWSGTYIKNKHTGKISVRLDFWDVVFNKPKVITVNVIRKKPYEQPNRLTYTIPNVPVFEDNYEVLATDYDNWTLEYAWIAWILTRKPHPSYSVINQAKETLTYLGIDVSYLKKQDTSCYQSYKG</sequence>
<dbReference type="InterPro" id="IPR000566">
    <property type="entry name" value="Lipocln_cytosolic_FA-bd_dom"/>
</dbReference>